<dbReference type="SFLD" id="SFLDS00003">
    <property type="entry name" value="Haloacid_Dehalogenase"/>
    <property type="match status" value="1"/>
</dbReference>
<comment type="caution">
    <text evidence="1">The sequence shown here is derived from an EMBL/GenBank/DDBJ whole genome shotgun (WGS) entry which is preliminary data.</text>
</comment>
<dbReference type="PATRIC" id="fig|151081.8.peg.2872"/>
<dbReference type="Pfam" id="PF13419">
    <property type="entry name" value="HAD_2"/>
    <property type="match status" value="1"/>
</dbReference>
<dbReference type="AlphaFoldDB" id="A0A0F4PN95"/>
<evidence type="ECO:0000313" key="1">
    <source>
        <dbReference type="EMBL" id="KJZ00407.1"/>
    </source>
</evidence>
<dbReference type="PANTHER" id="PTHR43885">
    <property type="entry name" value="HALOACID DEHALOGENASE-LIKE HYDROLASE"/>
    <property type="match status" value="1"/>
</dbReference>
<dbReference type="NCBIfam" id="TIGR01509">
    <property type="entry name" value="HAD-SF-IA-v3"/>
    <property type="match status" value="1"/>
</dbReference>
<reference evidence="1 2" key="1">
    <citation type="journal article" date="2015" name="BMC Genomics">
        <title>Genome mining reveals unlocked bioactive potential of marine Gram-negative bacteria.</title>
        <authorList>
            <person name="Machado H."/>
            <person name="Sonnenschein E.C."/>
            <person name="Melchiorsen J."/>
            <person name="Gram L."/>
        </authorList>
    </citation>
    <scope>NUCLEOTIDE SEQUENCE [LARGE SCALE GENOMIC DNA]</scope>
    <source>
        <strain evidence="1 2">S3137</strain>
    </source>
</reference>
<dbReference type="NCBIfam" id="TIGR01549">
    <property type="entry name" value="HAD-SF-IA-v1"/>
    <property type="match status" value="1"/>
</dbReference>
<sequence>MPSSKPHSLNGVIFDMDGTLFSSILNFARIREQLNCHADIDILDFVSTLDSEGRQRAEQVILDHELADAQQSQLLPEVKAAVQRLHQANIPMAIVTRNCQQATAIKVKRNPLPIELILTRDDAPAKPDPSALLHIAERWQMAPTELVYVGDYKYDIEAARNANMRACLYAPQALPDYAHQADHIIRCFSELPSLFPSYVK</sequence>
<protein>
    <submittedName>
        <fullName evidence="1">Phosphatase</fullName>
    </submittedName>
</protein>
<evidence type="ECO:0000313" key="2">
    <source>
        <dbReference type="Proteomes" id="UP000033664"/>
    </source>
</evidence>
<dbReference type="PANTHER" id="PTHR43885:SF1">
    <property type="entry name" value="SUPERFAMILY HYDROLASE, PUTATIVE (AFU_ORTHOLOGUE AFUA_4G13290)-RELATED"/>
    <property type="match status" value="1"/>
</dbReference>
<proteinExistence type="predicted"/>
<dbReference type="Gene3D" id="1.10.260.80">
    <property type="match status" value="1"/>
</dbReference>
<dbReference type="InterPro" id="IPR006439">
    <property type="entry name" value="HAD-SF_hydro_IA"/>
</dbReference>
<dbReference type="SFLD" id="SFLDG01129">
    <property type="entry name" value="C1.5:_HAD__Beta-PGM__Phosphata"/>
    <property type="match status" value="1"/>
</dbReference>
<accession>A0A0F4PN95</accession>
<name>A0A0F4PN95_9GAMM</name>
<dbReference type="eggNOG" id="COG0546">
    <property type="taxonomic scope" value="Bacteria"/>
</dbReference>
<dbReference type="InterPro" id="IPR036412">
    <property type="entry name" value="HAD-like_sf"/>
</dbReference>
<dbReference type="OrthoDB" id="5623813at2"/>
<dbReference type="RefSeq" id="WP_045980021.1">
    <property type="nucleotide sequence ID" value="NZ_JXXY01000015.1"/>
</dbReference>
<organism evidence="1 2">
    <name type="scientific">Pseudoalteromonas ruthenica</name>
    <dbReference type="NCBI Taxonomy" id="151081"/>
    <lineage>
        <taxon>Bacteria</taxon>
        <taxon>Pseudomonadati</taxon>
        <taxon>Pseudomonadota</taxon>
        <taxon>Gammaproteobacteria</taxon>
        <taxon>Alteromonadales</taxon>
        <taxon>Pseudoalteromonadaceae</taxon>
        <taxon>Pseudoalteromonas</taxon>
    </lineage>
</organism>
<keyword evidence="2" id="KW-1185">Reference proteome</keyword>
<dbReference type="InterPro" id="IPR023214">
    <property type="entry name" value="HAD_sf"/>
</dbReference>
<dbReference type="Gene3D" id="3.40.50.1000">
    <property type="entry name" value="HAD superfamily/HAD-like"/>
    <property type="match status" value="1"/>
</dbReference>
<gene>
    <name evidence="1" type="ORF">TW72_06870</name>
</gene>
<dbReference type="Proteomes" id="UP000033664">
    <property type="component" value="Unassembled WGS sequence"/>
</dbReference>
<dbReference type="GeneID" id="58228204"/>
<dbReference type="EMBL" id="JXXZ01000006">
    <property type="protein sequence ID" value="KJZ00407.1"/>
    <property type="molecule type" value="Genomic_DNA"/>
</dbReference>
<dbReference type="InterPro" id="IPR041492">
    <property type="entry name" value="HAD_2"/>
</dbReference>
<dbReference type="SUPFAM" id="SSF56784">
    <property type="entry name" value="HAD-like"/>
    <property type="match status" value="1"/>
</dbReference>